<evidence type="ECO:0000313" key="3">
    <source>
        <dbReference type="Proteomes" id="UP001422759"/>
    </source>
</evidence>
<dbReference type="EMBL" id="BAAANT010000041">
    <property type="protein sequence ID" value="GAA2154264.1"/>
    <property type="molecule type" value="Genomic_DNA"/>
</dbReference>
<feature type="compositionally biased region" description="Acidic residues" evidence="1">
    <location>
        <begin position="196"/>
        <end position="205"/>
    </location>
</feature>
<gene>
    <name evidence="2" type="ORF">GCM10009760_53000</name>
</gene>
<sequence>MIEQTTRARLLSNALDTADNIAIAAAAATAGLTTYRTLAARPAETRLTLAVAAAGLAACLADQVTTQLRQPLRRRLGVPAHGYASAGVAPALVASMEQLLEEVAVDAAQRAATGATGLDRSGGSLTDAANWVGAEDGTATCELPGGAHLLCVPSPASHGYTSRTYLLVRDSEQQIQVSSISELVALLDSPAADTAQPDDNEDQADDPWSALGQDLAIAELCPAEPLDGEGQADEDDDVDQEAEAHAAGLL</sequence>
<reference evidence="3" key="1">
    <citation type="journal article" date="2019" name="Int. J. Syst. Evol. Microbiol.">
        <title>The Global Catalogue of Microorganisms (GCM) 10K type strain sequencing project: providing services to taxonomists for standard genome sequencing and annotation.</title>
        <authorList>
            <consortium name="The Broad Institute Genomics Platform"/>
            <consortium name="The Broad Institute Genome Sequencing Center for Infectious Disease"/>
            <person name="Wu L."/>
            <person name="Ma J."/>
        </authorList>
    </citation>
    <scope>NUCLEOTIDE SEQUENCE [LARGE SCALE GENOMIC DNA]</scope>
    <source>
        <strain evidence="3">JCM 14560</strain>
    </source>
</reference>
<name>A0ABP5LUL7_9ACTN</name>
<comment type="caution">
    <text evidence="2">The sequence shown here is derived from an EMBL/GenBank/DDBJ whole genome shotgun (WGS) entry which is preliminary data.</text>
</comment>
<dbReference type="RefSeq" id="WP_344468485.1">
    <property type="nucleotide sequence ID" value="NZ_BAAANT010000041.1"/>
</dbReference>
<proteinExistence type="predicted"/>
<protein>
    <submittedName>
        <fullName evidence="2">Uncharacterized protein</fullName>
    </submittedName>
</protein>
<evidence type="ECO:0000256" key="1">
    <source>
        <dbReference type="SAM" id="MobiDB-lite"/>
    </source>
</evidence>
<evidence type="ECO:0000313" key="2">
    <source>
        <dbReference type="EMBL" id="GAA2154264.1"/>
    </source>
</evidence>
<organism evidence="2 3">
    <name type="scientific">Kitasatospora kazusensis</name>
    <dbReference type="NCBI Taxonomy" id="407974"/>
    <lineage>
        <taxon>Bacteria</taxon>
        <taxon>Bacillati</taxon>
        <taxon>Actinomycetota</taxon>
        <taxon>Actinomycetes</taxon>
        <taxon>Kitasatosporales</taxon>
        <taxon>Streptomycetaceae</taxon>
        <taxon>Kitasatospora</taxon>
    </lineage>
</organism>
<feature type="region of interest" description="Disordered" evidence="1">
    <location>
        <begin position="192"/>
        <end position="250"/>
    </location>
</feature>
<feature type="compositionally biased region" description="Acidic residues" evidence="1">
    <location>
        <begin position="226"/>
        <end position="241"/>
    </location>
</feature>
<keyword evidence="3" id="KW-1185">Reference proteome</keyword>
<accession>A0ABP5LUL7</accession>
<dbReference type="Proteomes" id="UP001422759">
    <property type="component" value="Unassembled WGS sequence"/>
</dbReference>